<dbReference type="CDD" id="cd08688">
    <property type="entry name" value="C2_KIAA0528-like"/>
    <property type="match status" value="1"/>
</dbReference>
<evidence type="ECO:0000256" key="1">
    <source>
        <dbReference type="SAM" id="MobiDB-lite"/>
    </source>
</evidence>
<evidence type="ECO:0000313" key="4">
    <source>
        <dbReference type="WBParaSite" id="TREG1_61290.1"/>
    </source>
</evidence>
<dbReference type="GO" id="GO:0005886">
    <property type="term" value="C:plasma membrane"/>
    <property type="evidence" value="ECO:0007669"/>
    <property type="project" value="TreeGrafter"/>
</dbReference>
<dbReference type="Proteomes" id="UP000050795">
    <property type="component" value="Unassembled WGS sequence"/>
</dbReference>
<organism evidence="3 4">
    <name type="scientific">Trichobilharzia regenti</name>
    <name type="common">Nasal bird schistosome</name>
    <dbReference type="NCBI Taxonomy" id="157069"/>
    <lineage>
        <taxon>Eukaryota</taxon>
        <taxon>Metazoa</taxon>
        <taxon>Spiralia</taxon>
        <taxon>Lophotrochozoa</taxon>
        <taxon>Platyhelminthes</taxon>
        <taxon>Trematoda</taxon>
        <taxon>Digenea</taxon>
        <taxon>Strigeidida</taxon>
        <taxon>Schistosomatoidea</taxon>
        <taxon>Schistosomatidae</taxon>
        <taxon>Trichobilharzia</taxon>
    </lineage>
</organism>
<dbReference type="GO" id="GO:0005509">
    <property type="term" value="F:calcium ion binding"/>
    <property type="evidence" value="ECO:0007669"/>
    <property type="project" value="TreeGrafter"/>
</dbReference>
<reference evidence="4" key="2">
    <citation type="submission" date="2023-11" db="UniProtKB">
        <authorList>
            <consortium name="WormBaseParasite"/>
        </authorList>
    </citation>
    <scope>IDENTIFICATION</scope>
</reference>
<dbReference type="GO" id="GO:0010828">
    <property type="term" value="P:positive regulation of D-glucose transmembrane transport"/>
    <property type="evidence" value="ECO:0007669"/>
    <property type="project" value="TreeGrafter"/>
</dbReference>
<feature type="region of interest" description="Disordered" evidence="1">
    <location>
        <begin position="457"/>
        <end position="491"/>
    </location>
</feature>
<dbReference type="WBParaSite" id="TREG1_61290.1">
    <property type="protein sequence ID" value="TREG1_61290.1"/>
    <property type="gene ID" value="TREG1_61290"/>
</dbReference>
<dbReference type="Gene3D" id="2.60.40.150">
    <property type="entry name" value="C2 domain"/>
    <property type="match status" value="1"/>
</dbReference>
<feature type="region of interest" description="Disordered" evidence="1">
    <location>
        <begin position="250"/>
        <end position="274"/>
    </location>
</feature>
<feature type="compositionally biased region" description="Polar residues" evidence="1">
    <location>
        <begin position="1070"/>
        <end position="1081"/>
    </location>
</feature>
<dbReference type="Pfam" id="PF23128">
    <property type="entry name" value="YbjQ_4"/>
    <property type="match status" value="1"/>
</dbReference>
<feature type="region of interest" description="Disordered" evidence="1">
    <location>
        <begin position="1116"/>
        <end position="1173"/>
    </location>
</feature>
<dbReference type="GO" id="GO:0090314">
    <property type="term" value="P:positive regulation of protein targeting to membrane"/>
    <property type="evidence" value="ECO:0007669"/>
    <property type="project" value="TreeGrafter"/>
</dbReference>
<dbReference type="GO" id="GO:0072659">
    <property type="term" value="P:protein localization to plasma membrane"/>
    <property type="evidence" value="ECO:0007669"/>
    <property type="project" value="TreeGrafter"/>
</dbReference>
<evidence type="ECO:0000313" key="3">
    <source>
        <dbReference type="Proteomes" id="UP000050795"/>
    </source>
</evidence>
<reference evidence="3" key="1">
    <citation type="submission" date="2022-06" db="EMBL/GenBank/DDBJ databases">
        <authorList>
            <person name="Berger JAMES D."/>
            <person name="Berger JAMES D."/>
        </authorList>
    </citation>
    <scope>NUCLEOTIDE SEQUENCE [LARGE SCALE GENOMIC DNA]</scope>
</reference>
<feature type="region of interest" description="Disordered" evidence="1">
    <location>
        <begin position="1038"/>
        <end position="1103"/>
    </location>
</feature>
<feature type="compositionally biased region" description="Low complexity" evidence="1">
    <location>
        <begin position="1158"/>
        <end position="1171"/>
    </location>
</feature>
<dbReference type="PANTHER" id="PTHR37412:SF2">
    <property type="entry name" value="C2 DOMAIN-CONTAINING PROTEIN 5"/>
    <property type="match status" value="1"/>
</dbReference>
<proteinExistence type="predicted"/>
<dbReference type="InterPro" id="IPR000008">
    <property type="entry name" value="C2_dom"/>
</dbReference>
<dbReference type="GO" id="GO:0031340">
    <property type="term" value="P:positive regulation of vesicle fusion"/>
    <property type="evidence" value="ECO:0007669"/>
    <property type="project" value="TreeGrafter"/>
</dbReference>
<dbReference type="InterPro" id="IPR038983">
    <property type="entry name" value="C2CD5"/>
</dbReference>
<dbReference type="InterPro" id="IPR035892">
    <property type="entry name" value="C2_domain_sf"/>
</dbReference>
<dbReference type="InterPro" id="IPR057815">
    <property type="entry name" value="C2CD5_C"/>
</dbReference>
<feature type="compositionally biased region" description="Basic and acidic residues" evidence="1">
    <location>
        <begin position="476"/>
        <end position="491"/>
    </location>
</feature>
<dbReference type="SUPFAM" id="SSF49562">
    <property type="entry name" value="C2 domain (Calcium/lipid-binding domain, CaLB)"/>
    <property type="match status" value="1"/>
</dbReference>
<protein>
    <recommendedName>
        <fullName evidence="2">C2 domain-containing protein</fullName>
    </recommendedName>
</protein>
<feature type="region of interest" description="Disordered" evidence="1">
    <location>
        <begin position="947"/>
        <end position="968"/>
    </location>
</feature>
<feature type="domain" description="C2" evidence="2">
    <location>
        <begin position="1"/>
        <end position="109"/>
    </location>
</feature>
<dbReference type="GO" id="GO:0005544">
    <property type="term" value="F:calcium-dependent phospholipid binding"/>
    <property type="evidence" value="ECO:0007669"/>
    <property type="project" value="InterPro"/>
</dbReference>
<dbReference type="PANTHER" id="PTHR37412">
    <property type="entry name" value="C2 DOMAIN-CONTAINING PROTEIN 5"/>
    <property type="match status" value="1"/>
</dbReference>
<feature type="compositionally biased region" description="Low complexity" evidence="1">
    <location>
        <begin position="1039"/>
        <end position="1055"/>
    </location>
</feature>
<name>A0AA85K3Z0_TRIRE</name>
<dbReference type="GO" id="GO:0065002">
    <property type="term" value="P:intracellular protein transmembrane transport"/>
    <property type="evidence" value="ECO:0007669"/>
    <property type="project" value="TreeGrafter"/>
</dbReference>
<dbReference type="Pfam" id="PF23028">
    <property type="entry name" value="YbjQ_3"/>
    <property type="match status" value="1"/>
</dbReference>
<dbReference type="InterPro" id="IPR037785">
    <property type="entry name" value="C2_C2CD5"/>
</dbReference>
<feature type="compositionally biased region" description="Basic and acidic residues" evidence="1">
    <location>
        <begin position="1132"/>
        <end position="1148"/>
    </location>
</feature>
<feature type="compositionally biased region" description="Basic and acidic residues" evidence="1">
    <location>
        <begin position="1057"/>
        <end position="1066"/>
    </location>
</feature>
<evidence type="ECO:0000259" key="2">
    <source>
        <dbReference type="PROSITE" id="PS50004"/>
    </source>
</evidence>
<dbReference type="InterPro" id="IPR056431">
    <property type="entry name" value="C2CD5_YbjQ-rel_dom"/>
</dbReference>
<feature type="compositionally biased region" description="Low complexity" evidence="1">
    <location>
        <begin position="458"/>
        <end position="471"/>
    </location>
</feature>
<keyword evidence="3" id="KW-1185">Reference proteome</keyword>
<accession>A0AA85K3Z0</accession>
<sequence length="1310" mass="144723">MPGTVKVKVLAARNLPVMDRASFLTDAFVELCIGSITYKTEVVRRSLNPSWNTDWFCFKLDDQSLQEEALLLKVMDHDTYSAHDTIGRVYFDLNPLLSRGQTRCLNGWFPIYDTMHGIRGEICLAIRVDVFLDASRYHQSSLGVKFFHCCTIPQGFVIDSLIGFIEELVMNHDPEHQWIEKIRTSRASNEARQRLFSRLSGELQRKMGLKVLNLGGNSLIGYQLHFDLEGETGVVVRGIGTAVRLRKYSPVTTPPNSPTGVRKNCPFRQESPTTHREYTPECTHSIPSHIPQNLELGEFPFLTISQPLPGMVLHFGSVVASKSVRLLDKNSPAGIQFRDAWWLELRTEIVTHMRTIGCDAVLAYREECAIYEDVCILSSYGTAVQLNPKWNPSCLCSSNKVTGSASSSTSVTLQKATEKILGSSPNYSAFNDQYSTVQADVHSEQCELTASNASLYIPSSESTPVPSPSTSNNKRPYHETTPDKFFSHRREPYNPYKPVRMDCRICHLPSASENSSIRVAFPITSSRCAVCKTANVPDLLFSSSDFPSEMLVIGNPALIQARVCRMKKDTKGETAASELSEILPFIDYELHYRLMQKLRLRSMNGLFGLRYRLAIGEYMIAAIATGTGVYISALPPPPPPRIIPSLQSSSIPEDRCAYERLKKQVDDYLRKNRQLYGISFQDVVDQGHLSKFDEIEISDFISPDFYDTAAATGDNDVKDVGNQLKALRINTPSTPNNLQDSDEVKQLKHLSDPVKSPTDTVYLESREPEPEELAILLQDPIQPSGLILTTTECIPIADDNLLTAAGSVMLNNSKIFVHPSMVTVTRSDGDLCQSQVNSFIRLHETELSIPDSFFETSAGTASIVASANSPPSSVYEGNLTCVKSPTNNAMNMVTSSTTIAAMGLSISVTSAKSQNYTLTSSSSTSVLNSGCSTSRVININALSSITTSGQTSTTTFPSTSSSSPSSSPSCSSLLLQNNFLKGGNSLGKALREFNQLTWFRFRHYMPCILNALDYRLSFTDDEHLQIIATGMILHPNRLSNGSNNNNNNNNHSNNGAYDDHNDKHSLSADCKTNQSISNGFSTNHHNKNNNTDNNTTSRKDKQAGISVKTCPKFYLPNPKDFKSTSPTSSLASKDDSMRKTFTDRMTHNDDDDNERISQGQERQSQQQQQQQVHHNKSITGCILTPLSSLPNMCVEAYLGNLDFFFIRETTDLREVGGISGFLHTSLSEVQAVVGAHTTSLGGNALLSYHLSEVVILRPTSRNQAQCLINVCGDMAKVNCVKTATVAATRTTPMTTMTSKSIKSMTKSKLN</sequence>
<dbReference type="Pfam" id="PF23025">
    <property type="entry name" value="YbjQ_2"/>
    <property type="match status" value="3"/>
</dbReference>
<dbReference type="PROSITE" id="PS50004">
    <property type="entry name" value="C2"/>
    <property type="match status" value="1"/>
</dbReference>
<dbReference type="InterPro" id="IPR056430">
    <property type="entry name" value="C2CD5_YbjQ-like_dom"/>
</dbReference>
<dbReference type="Pfam" id="PF00168">
    <property type="entry name" value="C2"/>
    <property type="match status" value="1"/>
</dbReference>
<dbReference type="SMART" id="SM00239">
    <property type="entry name" value="C2"/>
    <property type="match status" value="1"/>
</dbReference>